<feature type="compositionally biased region" description="Polar residues" evidence="16">
    <location>
        <begin position="15"/>
        <end position="28"/>
    </location>
</feature>
<dbReference type="Gene3D" id="3.30.200.20">
    <property type="entry name" value="Phosphorylase Kinase, domain 1"/>
    <property type="match status" value="1"/>
</dbReference>
<feature type="compositionally biased region" description="Low complexity" evidence="16">
    <location>
        <begin position="29"/>
        <end position="43"/>
    </location>
</feature>
<evidence type="ECO:0000256" key="3">
    <source>
        <dbReference type="ARBA" id="ARBA00012513"/>
    </source>
</evidence>
<feature type="domain" description="PAC" evidence="19">
    <location>
        <begin position="613"/>
        <end position="667"/>
    </location>
</feature>
<evidence type="ECO:0000256" key="6">
    <source>
        <dbReference type="ARBA" id="ARBA00022606"/>
    </source>
</evidence>
<comment type="cofactor">
    <cofactor evidence="1">
        <name>FMN</name>
        <dbReference type="ChEBI" id="CHEBI:58210"/>
    </cofactor>
</comment>
<evidence type="ECO:0000256" key="14">
    <source>
        <dbReference type="ARBA" id="ARBA00048679"/>
    </source>
</evidence>
<evidence type="ECO:0000256" key="13">
    <source>
        <dbReference type="ARBA" id="ARBA00047899"/>
    </source>
</evidence>
<dbReference type="NCBIfam" id="TIGR00229">
    <property type="entry name" value="sensory_box"/>
    <property type="match status" value="2"/>
</dbReference>
<dbReference type="InterPro" id="IPR001610">
    <property type="entry name" value="PAC"/>
</dbReference>
<evidence type="ECO:0000256" key="2">
    <source>
        <dbReference type="ARBA" id="ARBA00009903"/>
    </source>
</evidence>
<dbReference type="InterPro" id="IPR035965">
    <property type="entry name" value="PAS-like_dom_sf"/>
</dbReference>
<sequence>MQGSESSHSKLGGEISTSLAHNSQQKGYQTNMSVQQPQQTQSQRGSLEAFGSTSSPRRNHYSFGSSSAHTTNASMVDWEITKLGDTEDQIEYVDHDGTDVVVAEEQVYTSLEKDMKWERSPEQEELTQARMAERAAEWGLVLKSDMVTGRICGVRTQKSLGEYEYSAGDRSSGDRTSSGTSSTFPGTSTRTSMRKSRTSMRMSGTSMRRASGEALEDDKGSNTSSFYLPTISLELKDALSSFEQSFVVSDATTPEFPIMYASGGFFSMTGYSSQEVMGQNCRFLQGPGTDKKDVAKVREAVHAGKSFCGRILNYKKDGSTFWNLLTITPIKGDDGKVLKFIGMQVEVSKYTEGTKENAIRPNGLPESLIRYDARLQEKATESATELVRVFQKSRPVVQALNISDLQPVDGDGGLAALYTQKPNNIPTPGVQQARARTGGTNQQFSQANILDGFQQTSRDGFPGIWSKSQLLNNVVVNNSLTVGDGAPQRSRRSSGFLSLLGIRKSSSSSSHAEEEVVDTRLMMKAESLHKVKRSKEIRQGLDLATTLERIAKNFVITDPRLPDNPIIFVSDEFLKLTEYRREEVIGRNCRFLQGPGTDQSTVQKIRDAINTSNDITVQLLNYTKTGRTFWNLFHLQAMRDHKGELQYFIGVQLDGSEYTEAGNKQLLEQMQEEGTKLVRETAEDVDGAVRELPDANTELKELWAKHSRTVNPKPHSRNSSSWNAITKMRKNERNLGLKHFRPIKPLGCGDTGSVHLVELRETGKLFAMKAMDKSVMLNRNKVHRVWAERDILELMDHPFLPTLYASFQTKTHVCLITDFCPGGELFALLERQPCKAFSEEAVRFFMAEIIIALEYLHCLGVIYRDLKPENILLRDNGHIQLTDFDLSFLTSSKPELITPEFLHCENENVINQSVPILLAEPVTSSNSFVGTEEYIAPEIIRGQGHSSAVDWWALGILMYEMLYGCTPFRGQTRQKTFTNVLHKDLVFPKGTPMSLEARQLMWALLQRDPNQRLGSQFGAHDLKQHGFFRDINWPLIRNMVPPSLDILRDLTTREDELAHNTTKDLDWEEDI</sequence>
<evidence type="ECO:0000259" key="18">
    <source>
        <dbReference type="PROSITE" id="PS50112"/>
    </source>
</evidence>
<comment type="similarity">
    <text evidence="2">Belongs to the protein kinase superfamily. AGC Ser/Thr protein kinase family.</text>
</comment>
<evidence type="ECO:0000256" key="8">
    <source>
        <dbReference type="ARBA" id="ARBA00022741"/>
    </source>
</evidence>
<dbReference type="PROSITE" id="PS50113">
    <property type="entry name" value="PAC"/>
    <property type="match status" value="2"/>
</dbReference>
<dbReference type="Gene3D" id="3.30.450.20">
    <property type="entry name" value="PAS domain"/>
    <property type="match status" value="2"/>
</dbReference>
<dbReference type="PROSITE" id="PS00108">
    <property type="entry name" value="PROTEIN_KINASE_ST"/>
    <property type="match status" value="1"/>
</dbReference>
<dbReference type="InterPro" id="IPR000014">
    <property type="entry name" value="PAS"/>
</dbReference>
<evidence type="ECO:0000256" key="12">
    <source>
        <dbReference type="ARBA" id="ARBA00023170"/>
    </source>
</evidence>
<evidence type="ECO:0000256" key="9">
    <source>
        <dbReference type="ARBA" id="ARBA00022777"/>
    </source>
</evidence>
<gene>
    <name evidence="20" type="ORF">CSSPJE1EN1_LOCUS10199</name>
</gene>
<dbReference type="SMART" id="SM00220">
    <property type="entry name" value="S_TKc"/>
    <property type="match status" value="1"/>
</dbReference>
<accession>A0ABP0WEZ2</accession>
<evidence type="ECO:0000256" key="10">
    <source>
        <dbReference type="ARBA" id="ARBA00022840"/>
    </source>
</evidence>
<feature type="compositionally biased region" description="Low complexity" evidence="16">
    <location>
        <begin position="199"/>
        <end position="209"/>
    </location>
</feature>
<feature type="compositionally biased region" description="Polar residues" evidence="16">
    <location>
        <begin position="51"/>
        <end position="69"/>
    </location>
</feature>
<keyword evidence="6" id="KW-0716">Sensory transduction</keyword>
<dbReference type="CDD" id="cd00130">
    <property type="entry name" value="PAS"/>
    <property type="match status" value="2"/>
</dbReference>
<organism evidence="20 21">
    <name type="scientific">Sphagnum jensenii</name>
    <dbReference type="NCBI Taxonomy" id="128206"/>
    <lineage>
        <taxon>Eukaryota</taxon>
        <taxon>Viridiplantae</taxon>
        <taxon>Streptophyta</taxon>
        <taxon>Embryophyta</taxon>
        <taxon>Bryophyta</taxon>
        <taxon>Sphagnophytina</taxon>
        <taxon>Sphagnopsida</taxon>
        <taxon>Sphagnales</taxon>
        <taxon>Sphagnaceae</taxon>
        <taxon>Sphagnum</taxon>
    </lineage>
</organism>
<feature type="domain" description="PAS" evidence="18">
    <location>
        <begin position="539"/>
        <end position="612"/>
    </location>
</feature>
<dbReference type="PROSITE" id="PS00107">
    <property type="entry name" value="PROTEIN_KINASE_ATP"/>
    <property type="match status" value="1"/>
</dbReference>
<keyword evidence="7" id="KW-0808">Transferase</keyword>
<evidence type="ECO:0000256" key="5">
    <source>
        <dbReference type="ARBA" id="ARBA00022543"/>
    </source>
</evidence>
<evidence type="ECO:0000256" key="16">
    <source>
        <dbReference type="SAM" id="MobiDB-lite"/>
    </source>
</evidence>
<dbReference type="SMART" id="SM00091">
    <property type="entry name" value="PAS"/>
    <property type="match status" value="2"/>
</dbReference>
<dbReference type="EMBL" id="OZ020112">
    <property type="protein sequence ID" value="CAK9264721.1"/>
    <property type="molecule type" value="Genomic_DNA"/>
</dbReference>
<dbReference type="SMART" id="SM00086">
    <property type="entry name" value="PAC"/>
    <property type="match status" value="2"/>
</dbReference>
<dbReference type="InterPro" id="IPR017441">
    <property type="entry name" value="Protein_kinase_ATP_BS"/>
</dbReference>
<evidence type="ECO:0000259" key="17">
    <source>
        <dbReference type="PROSITE" id="PS50011"/>
    </source>
</evidence>
<dbReference type="PROSITE" id="PS50011">
    <property type="entry name" value="PROTEIN_KINASE_DOM"/>
    <property type="match status" value="1"/>
</dbReference>
<evidence type="ECO:0000256" key="7">
    <source>
        <dbReference type="ARBA" id="ARBA00022679"/>
    </source>
</evidence>
<comment type="catalytic activity">
    <reaction evidence="14">
        <text>L-seryl-[protein] + ATP = O-phospho-L-seryl-[protein] + ADP + H(+)</text>
        <dbReference type="Rhea" id="RHEA:17989"/>
        <dbReference type="Rhea" id="RHEA-COMP:9863"/>
        <dbReference type="Rhea" id="RHEA-COMP:11604"/>
        <dbReference type="ChEBI" id="CHEBI:15378"/>
        <dbReference type="ChEBI" id="CHEBI:29999"/>
        <dbReference type="ChEBI" id="CHEBI:30616"/>
        <dbReference type="ChEBI" id="CHEBI:83421"/>
        <dbReference type="ChEBI" id="CHEBI:456216"/>
        <dbReference type="EC" id="2.7.11.1"/>
    </reaction>
</comment>
<keyword evidence="12" id="KW-0675">Receptor</keyword>
<keyword evidence="10 15" id="KW-0067">ATP-binding</keyword>
<evidence type="ECO:0000256" key="4">
    <source>
        <dbReference type="ARBA" id="ARBA00022527"/>
    </source>
</evidence>
<evidence type="ECO:0000259" key="19">
    <source>
        <dbReference type="PROSITE" id="PS50113"/>
    </source>
</evidence>
<feature type="region of interest" description="Disordered" evidence="16">
    <location>
        <begin position="165"/>
        <end position="219"/>
    </location>
</feature>
<dbReference type="InterPro" id="IPR011009">
    <property type="entry name" value="Kinase-like_dom_sf"/>
</dbReference>
<dbReference type="SUPFAM" id="SSF56112">
    <property type="entry name" value="Protein kinase-like (PK-like)"/>
    <property type="match status" value="1"/>
</dbReference>
<keyword evidence="11" id="KW-0157">Chromophore</keyword>
<dbReference type="Pfam" id="PF00069">
    <property type="entry name" value="Pkinase"/>
    <property type="match status" value="1"/>
</dbReference>
<evidence type="ECO:0000256" key="11">
    <source>
        <dbReference type="ARBA" id="ARBA00022991"/>
    </source>
</evidence>
<reference evidence="20" key="1">
    <citation type="submission" date="2024-02" db="EMBL/GenBank/DDBJ databases">
        <authorList>
            <consortium name="ELIXIR-Norway"/>
            <consortium name="Elixir Norway"/>
        </authorList>
    </citation>
    <scope>NUCLEOTIDE SEQUENCE</scope>
</reference>
<feature type="domain" description="PAC" evidence="19">
    <location>
        <begin position="305"/>
        <end position="359"/>
    </location>
</feature>
<feature type="compositionally biased region" description="Low complexity" evidence="16">
    <location>
        <begin position="168"/>
        <end position="191"/>
    </location>
</feature>
<feature type="binding site" evidence="15">
    <location>
        <position position="769"/>
    </location>
    <ligand>
        <name>ATP</name>
        <dbReference type="ChEBI" id="CHEBI:30616"/>
    </ligand>
</feature>
<proteinExistence type="inferred from homology"/>
<keyword evidence="8 15" id="KW-0547">Nucleotide-binding</keyword>
<dbReference type="Pfam" id="PF13426">
    <property type="entry name" value="PAS_9"/>
    <property type="match status" value="2"/>
</dbReference>
<dbReference type="Gene3D" id="1.10.510.10">
    <property type="entry name" value="Transferase(Phosphotransferase) domain 1"/>
    <property type="match status" value="1"/>
</dbReference>
<evidence type="ECO:0000256" key="15">
    <source>
        <dbReference type="PROSITE-ProRule" id="PRU10141"/>
    </source>
</evidence>
<protein>
    <recommendedName>
        <fullName evidence="3">non-specific serine/threonine protein kinase</fullName>
        <ecNumber evidence="3">2.7.11.1</ecNumber>
    </recommendedName>
</protein>
<dbReference type="Proteomes" id="UP001497444">
    <property type="component" value="Chromosome 17"/>
</dbReference>
<keyword evidence="5" id="KW-0600">Photoreceptor protein</keyword>
<comment type="catalytic activity">
    <reaction evidence="13">
        <text>L-threonyl-[protein] + ATP = O-phospho-L-threonyl-[protein] + ADP + H(+)</text>
        <dbReference type="Rhea" id="RHEA:46608"/>
        <dbReference type="Rhea" id="RHEA-COMP:11060"/>
        <dbReference type="Rhea" id="RHEA-COMP:11605"/>
        <dbReference type="ChEBI" id="CHEBI:15378"/>
        <dbReference type="ChEBI" id="CHEBI:30013"/>
        <dbReference type="ChEBI" id="CHEBI:30616"/>
        <dbReference type="ChEBI" id="CHEBI:61977"/>
        <dbReference type="ChEBI" id="CHEBI:456216"/>
        <dbReference type="EC" id="2.7.11.1"/>
    </reaction>
</comment>
<name>A0ABP0WEZ2_9BRYO</name>
<dbReference type="CDD" id="cd05574">
    <property type="entry name" value="STKc_phototropin_like"/>
    <property type="match status" value="1"/>
</dbReference>
<dbReference type="InterPro" id="IPR000700">
    <property type="entry name" value="PAS-assoc_C"/>
</dbReference>
<keyword evidence="21" id="KW-1185">Reference proteome</keyword>
<dbReference type="EC" id="2.7.11.1" evidence="3"/>
<dbReference type="PROSITE" id="PS50112">
    <property type="entry name" value="PAS"/>
    <property type="match status" value="2"/>
</dbReference>
<dbReference type="InterPro" id="IPR008271">
    <property type="entry name" value="Ser/Thr_kinase_AS"/>
</dbReference>
<feature type="region of interest" description="Disordered" evidence="16">
    <location>
        <begin position="1"/>
        <end position="69"/>
    </location>
</feature>
<dbReference type="SUPFAM" id="SSF55785">
    <property type="entry name" value="PYP-like sensor domain (PAS domain)"/>
    <property type="match status" value="2"/>
</dbReference>
<dbReference type="PANTHER" id="PTHR45637">
    <property type="entry name" value="FLIPPASE KINASE 1-RELATED"/>
    <property type="match status" value="1"/>
</dbReference>
<dbReference type="InterPro" id="IPR000719">
    <property type="entry name" value="Prot_kinase_dom"/>
</dbReference>
<feature type="domain" description="PAS" evidence="18">
    <location>
        <begin position="231"/>
        <end position="280"/>
    </location>
</feature>
<evidence type="ECO:0000313" key="21">
    <source>
        <dbReference type="Proteomes" id="UP001497444"/>
    </source>
</evidence>
<feature type="domain" description="Protein kinase" evidence="17">
    <location>
        <begin position="740"/>
        <end position="1028"/>
    </location>
</feature>
<keyword evidence="9" id="KW-0418">Kinase</keyword>
<keyword evidence="4" id="KW-0723">Serine/threonine-protein kinase</keyword>
<evidence type="ECO:0000313" key="20">
    <source>
        <dbReference type="EMBL" id="CAK9264721.1"/>
    </source>
</evidence>
<evidence type="ECO:0000256" key="1">
    <source>
        <dbReference type="ARBA" id="ARBA00001917"/>
    </source>
</evidence>